<feature type="binding site" evidence="6">
    <location>
        <position position="240"/>
    </location>
    <ligand>
        <name>K(+)</name>
        <dbReference type="ChEBI" id="CHEBI:29103"/>
    </ligand>
</feature>
<evidence type="ECO:0000259" key="8">
    <source>
        <dbReference type="PROSITE" id="PS51709"/>
    </source>
</evidence>
<reference evidence="9" key="2">
    <citation type="submission" date="2022-10" db="EMBL/GenBank/DDBJ databases">
        <authorList>
            <person name="Aronson H.S."/>
        </authorList>
    </citation>
    <scope>NUCLEOTIDE SEQUENCE</scope>
    <source>
        <strain evidence="9">RS19-109</strain>
    </source>
</reference>
<dbReference type="Pfam" id="PF01926">
    <property type="entry name" value="MMR_HSR1"/>
    <property type="match status" value="1"/>
</dbReference>
<comment type="subcellular location">
    <subcellularLocation>
        <location evidence="6">Cytoplasm</location>
    </subcellularLocation>
</comment>
<dbReference type="HAMAP" id="MF_00379">
    <property type="entry name" value="GTPase_MnmE"/>
    <property type="match status" value="1"/>
</dbReference>
<keyword evidence="3 6" id="KW-0547">Nucleotide-binding</keyword>
<dbReference type="InterPro" id="IPR006073">
    <property type="entry name" value="GTP-bd"/>
</dbReference>
<keyword evidence="2 6" id="KW-0819">tRNA processing</keyword>
<feature type="binding site" evidence="6">
    <location>
        <position position="93"/>
    </location>
    <ligand>
        <name>(6S)-5-formyl-5,6,7,8-tetrahydrofolate</name>
        <dbReference type="ChEBI" id="CHEBI:57457"/>
    </ligand>
</feature>
<dbReference type="SUPFAM" id="SSF52540">
    <property type="entry name" value="P-loop containing nucleoside triphosphate hydrolases"/>
    <property type="match status" value="1"/>
</dbReference>
<evidence type="ECO:0000256" key="3">
    <source>
        <dbReference type="ARBA" id="ARBA00022741"/>
    </source>
</evidence>
<feature type="binding site" evidence="6">
    <location>
        <begin position="259"/>
        <end position="265"/>
    </location>
    <ligand>
        <name>GTP</name>
        <dbReference type="ChEBI" id="CHEBI:37565"/>
    </ligand>
</feature>
<feature type="binding site" evidence="6">
    <location>
        <begin position="284"/>
        <end position="287"/>
    </location>
    <ligand>
        <name>GTP</name>
        <dbReference type="ChEBI" id="CHEBI:37565"/>
    </ligand>
</feature>
<keyword evidence="4 6" id="KW-0630">Potassium</keyword>
<comment type="caution">
    <text evidence="6">Lacks conserved residue(s) required for the propagation of feature annotation.</text>
</comment>
<dbReference type="InterPro" id="IPR027417">
    <property type="entry name" value="P-loop_NTPase"/>
</dbReference>
<dbReference type="Gene3D" id="3.30.1360.120">
    <property type="entry name" value="Probable tRNA modification gtpase trme, domain 1"/>
    <property type="match status" value="1"/>
</dbReference>
<dbReference type="Gene3D" id="1.20.120.430">
    <property type="entry name" value="tRNA modification GTPase MnmE domain 2"/>
    <property type="match status" value="1"/>
</dbReference>
<proteinExistence type="inferred from homology"/>
<dbReference type="GO" id="GO:0046872">
    <property type="term" value="F:metal ion binding"/>
    <property type="evidence" value="ECO:0007669"/>
    <property type="project" value="UniProtKB-KW"/>
</dbReference>
<keyword evidence="6" id="KW-0460">Magnesium</keyword>
<dbReference type="EMBL" id="JAPHEH010000001">
    <property type="protein sequence ID" value="MDG4475231.1"/>
    <property type="molecule type" value="Genomic_DNA"/>
</dbReference>
<reference evidence="9" key="1">
    <citation type="journal article" date="2022" name="bioRxiv">
        <title>Thiovibrio frasassiensisgen. nov., sp. nov., an autotrophic, elemental sulfur disproportionating bacterium isolated from sulfidic karst sediment, and proposal of Thiovibrionaceae fam. nov.</title>
        <authorList>
            <person name="Aronson H."/>
            <person name="Thomas C."/>
            <person name="Bhattacharyya M."/>
            <person name="Eckstein S."/>
            <person name="Jensen S."/>
            <person name="Barco R."/>
            <person name="Macalady J."/>
            <person name="Amend J."/>
        </authorList>
    </citation>
    <scope>NUCLEOTIDE SEQUENCE</scope>
    <source>
        <strain evidence="9">RS19-109</strain>
    </source>
</reference>
<dbReference type="NCBIfam" id="TIGR00450">
    <property type="entry name" value="mnmE_trmE_thdF"/>
    <property type="match status" value="1"/>
</dbReference>
<feature type="binding site" evidence="6">
    <location>
        <position position="133"/>
    </location>
    <ligand>
        <name>(6S)-5-formyl-5,6,7,8-tetrahydrofolate</name>
        <dbReference type="ChEBI" id="CHEBI:57457"/>
    </ligand>
</feature>
<feature type="binding site" evidence="6">
    <location>
        <position position="468"/>
    </location>
    <ligand>
        <name>(6S)-5-formyl-5,6,7,8-tetrahydrofolate</name>
        <dbReference type="ChEBI" id="CHEBI:57457"/>
    </ligand>
</feature>
<evidence type="ECO:0000313" key="9">
    <source>
        <dbReference type="EMBL" id="MDG4475231.1"/>
    </source>
</evidence>
<dbReference type="CDD" id="cd14858">
    <property type="entry name" value="TrmE_N"/>
    <property type="match status" value="1"/>
</dbReference>
<feature type="binding site" evidence="6">
    <location>
        <position position="30"/>
    </location>
    <ligand>
        <name>(6S)-5-formyl-5,6,7,8-tetrahydrofolate</name>
        <dbReference type="ChEBI" id="CHEBI:57457"/>
    </ligand>
</feature>
<protein>
    <recommendedName>
        <fullName evidence="6">tRNA modification GTPase MnmE</fullName>
        <ecNumber evidence="6">3.6.-.-</ecNumber>
    </recommendedName>
</protein>
<dbReference type="InterPro" id="IPR027266">
    <property type="entry name" value="TrmE/GcvT-like"/>
</dbReference>
<dbReference type="CDD" id="cd04164">
    <property type="entry name" value="trmE"/>
    <property type="match status" value="1"/>
</dbReference>
<dbReference type="GO" id="GO:0002098">
    <property type="term" value="P:tRNA wobble uridine modification"/>
    <property type="evidence" value="ECO:0007669"/>
    <property type="project" value="TreeGrafter"/>
</dbReference>
<dbReference type="InterPro" id="IPR027368">
    <property type="entry name" value="MnmE_dom2"/>
</dbReference>
<organism evidence="9 10">
    <name type="scientific">Thiovibrio frasassiensis</name>
    <dbReference type="NCBI Taxonomy" id="2984131"/>
    <lineage>
        <taxon>Bacteria</taxon>
        <taxon>Pseudomonadati</taxon>
        <taxon>Thermodesulfobacteriota</taxon>
        <taxon>Desulfobulbia</taxon>
        <taxon>Desulfobulbales</taxon>
        <taxon>Thiovibrionaceae</taxon>
        <taxon>Thiovibrio</taxon>
    </lineage>
</organism>
<name>A0A9X4MD65_9BACT</name>
<dbReference type="InterPro" id="IPR005225">
    <property type="entry name" value="Small_GTP-bd"/>
</dbReference>
<dbReference type="EC" id="3.6.-.-" evidence="6"/>
<dbReference type="InterPro" id="IPR004520">
    <property type="entry name" value="GTPase_MnmE"/>
</dbReference>
<dbReference type="GO" id="GO:0005829">
    <property type="term" value="C:cytosol"/>
    <property type="evidence" value="ECO:0007669"/>
    <property type="project" value="TreeGrafter"/>
</dbReference>
<feature type="binding site" evidence="6">
    <location>
        <position position="244"/>
    </location>
    <ligand>
        <name>Mg(2+)</name>
        <dbReference type="ChEBI" id="CHEBI:18420"/>
    </ligand>
</feature>
<dbReference type="RefSeq" id="WP_307632206.1">
    <property type="nucleotide sequence ID" value="NZ_JAPHEH010000001.1"/>
</dbReference>
<evidence type="ECO:0000313" key="10">
    <source>
        <dbReference type="Proteomes" id="UP001154240"/>
    </source>
</evidence>
<dbReference type="Pfam" id="PF10396">
    <property type="entry name" value="TrmE_N"/>
    <property type="match status" value="1"/>
</dbReference>
<dbReference type="PANTHER" id="PTHR42714:SF2">
    <property type="entry name" value="TRNA MODIFICATION GTPASE GTPBP3, MITOCHONDRIAL"/>
    <property type="match status" value="1"/>
</dbReference>
<feature type="binding site" evidence="6">
    <location>
        <position position="264"/>
    </location>
    <ligand>
        <name>K(+)</name>
        <dbReference type="ChEBI" id="CHEBI:29103"/>
    </ligand>
</feature>
<accession>A0A9X4MD65</accession>
<comment type="subunit">
    <text evidence="6">Homodimer. Heterotetramer of two MnmE and two MnmG subunits.</text>
</comment>
<dbReference type="Gene3D" id="3.40.50.300">
    <property type="entry name" value="P-loop containing nucleotide triphosphate hydrolases"/>
    <property type="match status" value="1"/>
</dbReference>
<feature type="binding site" evidence="6">
    <location>
        <position position="261"/>
    </location>
    <ligand>
        <name>K(+)</name>
        <dbReference type="ChEBI" id="CHEBI:29103"/>
    </ligand>
</feature>
<keyword evidence="6" id="KW-0378">Hydrolase</keyword>
<dbReference type="NCBIfam" id="TIGR00231">
    <property type="entry name" value="small_GTP"/>
    <property type="match status" value="1"/>
</dbReference>
<evidence type="ECO:0000256" key="7">
    <source>
        <dbReference type="RuleBase" id="RU003313"/>
    </source>
</evidence>
<dbReference type="InterPro" id="IPR025867">
    <property type="entry name" value="MnmE_helical"/>
</dbReference>
<dbReference type="Pfam" id="PF12631">
    <property type="entry name" value="MnmE_helical"/>
    <property type="match status" value="1"/>
</dbReference>
<dbReference type="PROSITE" id="PS51709">
    <property type="entry name" value="G_TRME"/>
    <property type="match status" value="1"/>
</dbReference>
<dbReference type="GO" id="GO:0005525">
    <property type="term" value="F:GTP binding"/>
    <property type="evidence" value="ECO:0007669"/>
    <property type="project" value="UniProtKB-UniRule"/>
</dbReference>
<feature type="binding site" evidence="6">
    <location>
        <begin position="240"/>
        <end position="245"/>
    </location>
    <ligand>
        <name>GTP</name>
        <dbReference type="ChEBI" id="CHEBI:37565"/>
    </ligand>
</feature>
<dbReference type="GO" id="GO:0003924">
    <property type="term" value="F:GTPase activity"/>
    <property type="evidence" value="ECO:0007669"/>
    <property type="project" value="UniProtKB-UniRule"/>
</dbReference>
<sequence>MVMPDFPDFNEATIAGIATPPGAGGIGIIRVSGPQSYAILQHLFHPKNLQHNFISHRLYFGAIVHPETGLAIDEVLAVYMRGPLTYTREEVVEIHGHGSHLLLQEILALIVTFPATRLAEPGEFTKRAFLNGRIDLTQAEAVAELLGAKTREGATLAMSQLRGGLHEEIWKIRDALVAVRAIMEVAIDFPDEDVEILDPQPLMARLDREVQEPLTQLLARAEGGKIIREGVSAVILGRPNVGKSSLLNCLLREERAIVTAIPGTTRDTIEECLDIQGVPVRIIDTAGIRETVEAVEEMGIRRARQKLGEADLVLLVLDGAEGLQAEDRALFAVAADKKVVVVVNKIDRAPDLDIGLYGEVFPGLPVVGISATTGQGIHALEEALYEAATGGHVLQEPGVAAPNVRHTAALQRALGAVQQVGVGLAAGLPPDLLAIDLQGALSFLGDIIGETTTDDVLDMIFAEFCLGK</sequence>
<dbReference type="Proteomes" id="UP001154240">
    <property type="component" value="Unassembled WGS sequence"/>
</dbReference>
<comment type="similarity">
    <text evidence="1 6 7">Belongs to the TRAFAC class TrmE-Era-EngA-EngB-Septin-like GTPase superfamily. TrmE GTPase family.</text>
</comment>
<feature type="binding site" evidence="6">
    <location>
        <position position="265"/>
    </location>
    <ligand>
        <name>Mg(2+)</name>
        <dbReference type="ChEBI" id="CHEBI:18420"/>
    </ligand>
</feature>
<keyword evidence="10" id="KW-1185">Reference proteome</keyword>
<evidence type="ECO:0000256" key="2">
    <source>
        <dbReference type="ARBA" id="ARBA00022694"/>
    </source>
</evidence>
<dbReference type="FunFam" id="3.40.50.300:FF:000494">
    <property type="entry name" value="tRNA modification GTPase MnmE"/>
    <property type="match status" value="1"/>
</dbReference>
<keyword evidence="6" id="KW-0963">Cytoplasm</keyword>
<feature type="domain" description="TrmE-type G" evidence="8">
    <location>
        <begin position="230"/>
        <end position="389"/>
    </location>
</feature>
<comment type="function">
    <text evidence="6">Exhibits a very high intrinsic GTPase hydrolysis rate. Involved in the addition of a carboxymethylaminomethyl (cmnm) group at the wobble position (U34) of certain tRNAs, forming tRNA-cmnm(5)s(2)U34.</text>
</comment>
<evidence type="ECO:0000256" key="5">
    <source>
        <dbReference type="ARBA" id="ARBA00023134"/>
    </source>
</evidence>
<comment type="caution">
    <text evidence="9">The sequence shown here is derived from an EMBL/GenBank/DDBJ whole genome shotgun (WGS) entry which is preliminary data.</text>
</comment>
<evidence type="ECO:0000256" key="4">
    <source>
        <dbReference type="ARBA" id="ARBA00022958"/>
    </source>
</evidence>
<feature type="binding site" evidence="6">
    <location>
        <position position="259"/>
    </location>
    <ligand>
        <name>K(+)</name>
        <dbReference type="ChEBI" id="CHEBI:29103"/>
    </ligand>
</feature>
<evidence type="ECO:0000256" key="6">
    <source>
        <dbReference type="HAMAP-Rule" id="MF_00379"/>
    </source>
</evidence>
<keyword evidence="6" id="KW-0479">Metal-binding</keyword>
<comment type="cofactor">
    <cofactor evidence="6">
        <name>K(+)</name>
        <dbReference type="ChEBI" id="CHEBI:29103"/>
    </cofactor>
    <text evidence="6">Binds 1 potassium ion per subunit.</text>
</comment>
<dbReference type="InterPro" id="IPR031168">
    <property type="entry name" value="G_TrmE"/>
</dbReference>
<evidence type="ECO:0000256" key="1">
    <source>
        <dbReference type="ARBA" id="ARBA00011043"/>
    </source>
</evidence>
<dbReference type="PANTHER" id="PTHR42714">
    <property type="entry name" value="TRNA MODIFICATION GTPASE GTPBP3"/>
    <property type="match status" value="1"/>
</dbReference>
<gene>
    <name evidence="6 9" type="primary">mnmE</name>
    <name evidence="6" type="synonym">trmE</name>
    <name evidence="9" type="ORF">OLX77_03540</name>
</gene>
<dbReference type="GO" id="GO:0030488">
    <property type="term" value="P:tRNA methylation"/>
    <property type="evidence" value="ECO:0007669"/>
    <property type="project" value="TreeGrafter"/>
</dbReference>
<dbReference type="AlphaFoldDB" id="A0A9X4MD65"/>
<dbReference type="InterPro" id="IPR018948">
    <property type="entry name" value="GTP-bd_TrmE_N"/>
</dbReference>
<keyword evidence="5 6" id="KW-0342">GTP-binding</keyword>